<dbReference type="PROSITE" id="PS50157">
    <property type="entry name" value="ZINC_FINGER_C2H2_2"/>
    <property type="match status" value="2"/>
</dbReference>
<accession>A0A7R9HWE0</accession>
<dbReference type="Pfam" id="PF00096">
    <property type="entry name" value="zf-C2H2"/>
    <property type="match status" value="1"/>
</dbReference>
<keyword evidence="1" id="KW-0479">Metal-binding</keyword>
<gene>
    <name evidence="3" type="ORF">TBIB3V08_LOCUS1312</name>
</gene>
<dbReference type="InterPro" id="IPR036236">
    <property type="entry name" value="Znf_C2H2_sf"/>
</dbReference>
<dbReference type="SUPFAM" id="SSF57667">
    <property type="entry name" value="beta-beta-alpha zinc fingers"/>
    <property type="match status" value="1"/>
</dbReference>
<dbReference type="SMART" id="SM00355">
    <property type="entry name" value="ZnF_C2H2"/>
    <property type="match status" value="2"/>
</dbReference>
<evidence type="ECO:0000313" key="3">
    <source>
        <dbReference type="EMBL" id="CAD7438726.1"/>
    </source>
</evidence>
<dbReference type="AlphaFoldDB" id="A0A7R9HWE0"/>
<dbReference type="GO" id="GO:0008270">
    <property type="term" value="F:zinc ion binding"/>
    <property type="evidence" value="ECO:0007669"/>
    <property type="project" value="UniProtKB-KW"/>
</dbReference>
<feature type="domain" description="C2H2-type" evidence="2">
    <location>
        <begin position="377"/>
        <end position="405"/>
    </location>
</feature>
<proteinExistence type="predicted"/>
<organism evidence="3">
    <name type="scientific">Timema bartmani</name>
    <dbReference type="NCBI Taxonomy" id="61472"/>
    <lineage>
        <taxon>Eukaryota</taxon>
        <taxon>Metazoa</taxon>
        <taxon>Ecdysozoa</taxon>
        <taxon>Arthropoda</taxon>
        <taxon>Hexapoda</taxon>
        <taxon>Insecta</taxon>
        <taxon>Pterygota</taxon>
        <taxon>Neoptera</taxon>
        <taxon>Polyneoptera</taxon>
        <taxon>Phasmatodea</taxon>
        <taxon>Timematodea</taxon>
        <taxon>Timematoidea</taxon>
        <taxon>Timematidae</taxon>
        <taxon>Timema</taxon>
    </lineage>
</organism>
<protein>
    <recommendedName>
        <fullName evidence="2">C2H2-type domain-containing protein</fullName>
    </recommendedName>
</protein>
<name>A0A7R9HWE0_9NEOP</name>
<keyword evidence="1" id="KW-0863">Zinc-finger</keyword>
<dbReference type="EMBL" id="OD564517">
    <property type="protein sequence ID" value="CAD7438726.1"/>
    <property type="molecule type" value="Genomic_DNA"/>
</dbReference>
<dbReference type="Pfam" id="PF12874">
    <property type="entry name" value="zf-met"/>
    <property type="match status" value="1"/>
</dbReference>
<evidence type="ECO:0000259" key="2">
    <source>
        <dbReference type="PROSITE" id="PS50157"/>
    </source>
</evidence>
<feature type="domain" description="C2H2-type" evidence="2">
    <location>
        <begin position="404"/>
        <end position="422"/>
    </location>
</feature>
<reference evidence="3" key="1">
    <citation type="submission" date="2020-11" db="EMBL/GenBank/DDBJ databases">
        <authorList>
            <person name="Tran Van P."/>
        </authorList>
    </citation>
    <scope>NUCLEOTIDE SEQUENCE</scope>
</reference>
<dbReference type="Gene3D" id="3.30.160.60">
    <property type="entry name" value="Classic Zinc Finger"/>
    <property type="match status" value="1"/>
</dbReference>
<dbReference type="PROSITE" id="PS00028">
    <property type="entry name" value="ZINC_FINGER_C2H2_1"/>
    <property type="match status" value="1"/>
</dbReference>
<sequence length="570" mass="64651">MYLKVQMTPEQYLLTHYTVHPFHAAFVDSQGEQLLCHQYKQVELVNITLQELLEQEVLHVSYQKLFGKQPFPPDLQMNSSDTSRSDFRIIMIGAKYKLRLKLNMSFAEPSRFIRFVTNRTNNVADESTFNRALLPVQVVRRCTNYADDLGMSKIEFKGSNTRICMEGEWKNMVSTHEQNSNPNLPVISSLVYWESDAFDHVAINAECSIDVGPRKRTKNDRRVREDLSHLTKMADCFDVDVEQTDEPSSSTSSLQLAMAAYTKTHGASSNPMAMFYPQISYDLHPLLLNQRRRSANEKLQTNILGSDPLTLGLVTNPLHKELLRQSYRQKQKISKRDPATEIDPLLIPSRTVNTFPDGLSAGELDPSDFSTKPRKSFFCRACGKSFKFQTSLLRHNNKVHISKYQCPTCNRVFSRQAYLDVHTSKQGSSCYQGSAYNATLTHSNKTDPISNLVNEIEIENHSMLLTPILVIDIPVSPPGGVPWVLSHLVEVGLNPSRSQVMRLRETGDWSRRKPASLEQSLARLPAWWAGSESVVVVDDDDDELSHQDSELQLATEEYTLNGMNGYKAVL</sequence>
<keyword evidence="1" id="KW-0862">Zinc</keyword>
<evidence type="ECO:0000256" key="1">
    <source>
        <dbReference type="PROSITE-ProRule" id="PRU00042"/>
    </source>
</evidence>
<dbReference type="InterPro" id="IPR013087">
    <property type="entry name" value="Znf_C2H2_type"/>
</dbReference>